<dbReference type="SUPFAM" id="SSF54529">
    <property type="entry name" value="Mitochondrial glycoprotein MAM33-like"/>
    <property type="match status" value="1"/>
</dbReference>
<keyword evidence="3" id="KW-1185">Reference proteome</keyword>
<dbReference type="InterPro" id="IPR003428">
    <property type="entry name" value="MAM33"/>
</dbReference>
<dbReference type="InterPro" id="IPR036561">
    <property type="entry name" value="MAM33_sf"/>
</dbReference>
<dbReference type="Gene3D" id="3.10.280.10">
    <property type="entry name" value="Mitochondrial glycoprotein"/>
    <property type="match status" value="1"/>
</dbReference>
<dbReference type="GO" id="GO:0005759">
    <property type="term" value="C:mitochondrial matrix"/>
    <property type="evidence" value="ECO:0007669"/>
    <property type="project" value="InterPro"/>
</dbReference>
<gene>
    <name evidence="2" type="ORF">B0H16DRAFT_1900275</name>
</gene>
<feature type="region of interest" description="Disordered" evidence="1">
    <location>
        <begin position="127"/>
        <end position="151"/>
    </location>
</feature>
<evidence type="ECO:0000313" key="3">
    <source>
        <dbReference type="Proteomes" id="UP001215598"/>
    </source>
</evidence>
<feature type="compositionally biased region" description="Acidic residues" evidence="1">
    <location>
        <begin position="129"/>
        <end position="150"/>
    </location>
</feature>
<evidence type="ECO:0000313" key="2">
    <source>
        <dbReference type="EMBL" id="KAJ7712028.1"/>
    </source>
</evidence>
<sequence length="267" mass="30165">MSAARTLRQLASASSRISSRQLSLARLPLIARSVSRVPTASRAFSVSARSLKAGSSDVMLAEKLGEELKYENETNLEEEPEFLTAFKSQGIWKITDKAGENEVILTRQFGNESIRVVFSVADLQNQDPNEYEDLEEDEERSEEEQEDSEPNDIVRALVSITKSAPNGALEIDMTVQQGQFIVENVTYFADSKIGQDLSPENDWKRRGLYAGPEFSTLDVAVQEQFEQFLAERDLGEGTAFFIPEYARFKEQREYVRWLENVKGFVDA</sequence>
<organism evidence="2 3">
    <name type="scientific">Mycena metata</name>
    <dbReference type="NCBI Taxonomy" id="1033252"/>
    <lineage>
        <taxon>Eukaryota</taxon>
        <taxon>Fungi</taxon>
        <taxon>Dikarya</taxon>
        <taxon>Basidiomycota</taxon>
        <taxon>Agaricomycotina</taxon>
        <taxon>Agaricomycetes</taxon>
        <taxon>Agaricomycetidae</taxon>
        <taxon>Agaricales</taxon>
        <taxon>Marasmiineae</taxon>
        <taxon>Mycenaceae</taxon>
        <taxon>Mycena</taxon>
    </lineage>
</organism>
<accession>A0AAD7H4Z9</accession>
<name>A0AAD7H4Z9_9AGAR</name>
<dbReference type="PANTHER" id="PTHR10826">
    <property type="entry name" value="COMPLEMENT COMPONENT 1"/>
    <property type="match status" value="1"/>
</dbReference>
<proteinExistence type="predicted"/>
<reference evidence="2" key="1">
    <citation type="submission" date="2023-03" db="EMBL/GenBank/DDBJ databases">
        <title>Massive genome expansion in bonnet fungi (Mycena s.s.) driven by repeated elements and novel gene families across ecological guilds.</title>
        <authorList>
            <consortium name="Lawrence Berkeley National Laboratory"/>
            <person name="Harder C.B."/>
            <person name="Miyauchi S."/>
            <person name="Viragh M."/>
            <person name="Kuo A."/>
            <person name="Thoen E."/>
            <person name="Andreopoulos B."/>
            <person name="Lu D."/>
            <person name="Skrede I."/>
            <person name="Drula E."/>
            <person name="Henrissat B."/>
            <person name="Morin E."/>
            <person name="Kohler A."/>
            <person name="Barry K."/>
            <person name="LaButti K."/>
            <person name="Morin E."/>
            <person name="Salamov A."/>
            <person name="Lipzen A."/>
            <person name="Mereny Z."/>
            <person name="Hegedus B."/>
            <person name="Baldrian P."/>
            <person name="Stursova M."/>
            <person name="Weitz H."/>
            <person name="Taylor A."/>
            <person name="Grigoriev I.V."/>
            <person name="Nagy L.G."/>
            <person name="Martin F."/>
            <person name="Kauserud H."/>
        </authorList>
    </citation>
    <scope>NUCLEOTIDE SEQUENCE</scope>
    <source>
        <strain evidence="2">CBHHK182m</strain>
    </source>
</reference>
<dbReference type="AlphaFoldDB" id="A0AAD7H4Z9"/>
<comment type="caution">
    <text evidence="2">The sequence shown here is derived from an EMBL/GenBank/DDBJ whole genome shotgun (WGS) entry which is preliminary data.</text>
</comment>
<protein>
    <submittedName>
        <fullName evidence="2">Mitochondrial glycoprotein</fullName>
    </submittedName>
</protein>
<dbReference type="PANTHER" id="PTHR10826:SF1">
    <property type="entry name" value="COMPLEMENT COMPONENT 1 Q SUBCOMPONENT-BINDING PROTEIN, MITOCHONDRIAL"/>
    <property type="match status" value="1"/>
</dbReference>
<dbReference type="Proteomes" id="UP001215598">
    <property type="component" value="Unassembled WGS sequence"/>
</dbReference>
<dbReference type="GO" id="GO:0042256">
    <property type="term" value="P:cytosolic ribosome assembly"/>
    <property type="evidence" value="ECO:0007669"/>
    <property type="project" value="TreeGrafter"/>
</dbReference>
<evidence type="ECO:0000256" key="1">
    <source>
        <dbReference type="SAM" id="MobiDB-lite"/>
    </source>
</evidence>
<dbReference type="EMBL" id="JARKIB010000378">
    <property type="protein sequence ID" value="KAJ7712028.1"/>
    <property type="molecule type" value="Genomic_DNA"/>
</dbReference>
<dbReference type="Pfam" id="PF02330">
    <property type="entry name" value="MAM33"/>
    <property type="match status" value="1"/>
</dbReference>